<feature type="chain" id="PRO_5045408345" evidence="1">
    <location>
        <begin position="33"/>
        <end position="145"/>
    </location>
</feature>
<organism evidence="2 3">
    <name type="scientific">Streptomyces katrae</name>
    <dbReference type="NCBI Taxonomy" id="68223"/>
    <lineage>
        <taxon>Bacteria</taxon>
        <taxon>Bacillati</taxon>
        <taxon>Actinomycetota</taxon>
        <taxon>Actinomycetes</taxon>
        <taxon>Kitasatosporales</taxon>
        <taxon>Streptomycetaceae</taxon>
        <taxon>Streptomyces</taxon>
    </lineage>
</organism>
<gene>
    <name evidence="2" type="ORF">QEZ40_005084</name>
</gene>
<protein>
    <submittedName>
        <fullName evidence="2">Peptidase inhibitor family I36 protein</fullName>
    </submittedName>
</protein>
<feature type="signal peptide" evidence="1">
    <location>
        <begin position="1"/>
        <end position="32"/>
    </location>
</feature>
<name>A0ABT7H186_9ACTN</name>
<comment type="caution">
    <text evidence="2">The sequence shown here is derived from an EMBL/GenBank/DDBJ whole genome shotgun (WGS) entry which is preliminary data.</text>
</comment>
<keyword evidence="3" id="KW-1185">Reference proteome</keyword>
<accession>A0ABT7H186</accession>
<dbReference type="Pfam" id="PF03995">
    <property type="entry name" value="Inhibitor_I36"/>
    <property type="match status" value="1"/>
</dbReference>
<proteinExistence type="predicted"/>
<evidence type="ECO:0000256" key="1">
    <source>
        <dbReference type="SAM" id="SignalP"/>
    </source>
</evidence>
<dbReference type="Proteomes" id="UP001223390">
    <property type="component" value="Unassembled WGS sequence"/>
</dbReference>
<reference evidence="2 3" key="1">
    <citation type="submission" date="2023-05" db="EMBL/GenBank/DDBJ databases">
        <title>Sequencing and Assembly of Streptomyces sp. NP73.</title>
        <authorList>
            <person name="Konwar A.N."/>
            <person name="Saikia K."/>
            <person name="Thakur D."/>
        </authorList>
    </citation>
    <scope>NUCLEOTIDE SEQUENCE [LARGE SCALE GENOMIC DNA]</scope>
    <source>
        <strain evidence="2 3">NP73</strain>
    </source>
</reference>
<sequence length="145" mass="15253">MVRKLAGKTARLGLYAAAVAGVVLATANSASASTLLGIGQGAGACPAQHVCLWSENGFVGATSGSKYGAIASDQNIGDMGKLKREGALWDGMQDTASSVVNNTGSGICFYEHNWYGGLQFRIGPWEKWPSVPSWINDRISSFTYC</sequence>
<keyword evidence="1" id="KW-0732">Signal</keyword>
<dbReference type="EMBL" id="JASITI010000047">
    <property type="protein sequence ID" value="MDK9499655.1"/>
    <property type="molecule type" value="Genomic_DNA"/>
</dbReference>
<dbReference type="Gene3D" id="2.60.20.10">
    <property type="entry name" value="Crystallins"/>
    <property type="match status" value="1"/>
</dbReference>
<evidence type="ECO:0000313" key="2">
    <source>
        <dbReference type="EMBL" id="MDK9499655.1"/>
    </source>
</evidence>
<dbReference type="RefSeq" id="WP_285345490.1">
    <property type="nucleotide sequence ID" value="NZ_JASITI010000047.1"/>
</dbReference>
<evidence type="ECO:0000313" key="3">
    <source>
        <dbReference type="Proteomes" id="UP001223390"/>
    </source>
</evidence>